<dbReference type="PANTHER" id="PTHR30055:SF234">
    <property type="entry name" value="HTH-TYPE TRANSCRIPTIONAL REGULATOR BETI"/>
    <property type="match status" value="1"/>
</dbReference>
<evidence type="ECO:0000313" key="6">
    <source>
        <dbReference type="EMBL" id="MBB5538980.1"/>
    </source>
</evidence>
<dbReference type="EMBL" id="JACHBK010000016">
    <property type="protein sequence ID" value="MBB5538980.1"/>
    <property type="molecule type" value="Genomic_DNA"/>
</dbReference>
<dbReference type="PROSITE" id="PS50977">
    <property type="entry name" value="HTH_TETR_2"/>
    <property type="match status" value="1"/>
</dbReference>
<dbReference type="PANTHER" id="PTHR30055">
    <property type="entry name" value="HTH-TYPE TRANSCRIPTIONAL REGULATOR RUTR"/>
    <property type="match status" value="1"/>
</dbReference>
<dbReference type="PRINTS" id="PR00455">
    <property type="entry name" value="HTHTETR"/>
</dbReference>
<dbReference type="Gene3D" id="1.10.357.10">
    <property type="entry name" value="Tetracycline Repressor, domain 2"/>
    <property type="match status" value="1"/>
</dbReference>
<protein>
    <submittedName>
        <fullName evidence="6">AcrR family transcriptional regulator</fullName>
    </submittedName>
</protein>
<accession>A0A7W8UIS4</accession>
<proteinExistence type="predicted"/>
<dbReference type="RefSeq" id="WP_083925963.1">
    <property type="nucleotide sequence ID" value="NZ_JACHBK010000016.1"/>
</dbReference>
<feature type="domain" description="HTH tetR-type" evidence="5">
    <location>
        <begin position="15"/>
        <end position="75"/>
    </location>
</feature>
<keyword evidence="1" id="KW-0805">Transcription regulation</keyword>
<dbReference type="InterPro" id="IPR001647">
    <property type="entry name" value="HTH_TetR"/>
</dbReference>
<feature type="DNA-binding region" description="H-T-H motif" evidence="4">
    <location>
        <begin position="38"/>
        <end position="57"/>
    </location>
</feature>
<dbReference type="GO" id="GO:0000976">
    <property type="term" value="F:transcription cis-regulatory region binding"/>
    <property type="evidence" value="ECO:0007669"/>
    <property type="project" value="TreeGrafter"/>
</dbReference>
<reference evidence="6 7" key="1">
    <citation type="submission" date="2020-08" db="EMBL/GenBank/DDBJ databases">
        <title>Genomic Encyclopedia of Type Strains, Phase IV (KMG-V): Genome sequencing to study the core and pangenomes of soil and plant-associated prokaryotes.</title>
        <authorList>
            <person name="Whitman W."/>
        </authorList>
    </citation>
    <scope>NUCLEOTIDE SEQUENCE [LARGE SCALE GENOMIC DNA]</scope>
    <source>
        <strain evidence="6 7">SEMIA 4084</strain>
    </source>
</reference>
<dbReference type="InterPro" id="IPR009057">
    <property type="entry name" value="Homeodomain-like_sf"/>
</dbReference>
<keyword evidence="7" id="KW-1185">Reference proteome</keyword>
<dbReference type="Pfam" id="PF00440">
    <property type="entry name" value="TetR_N"/>
    <property type="match status" value="1"/>
</dbReference>
<dbReference type="SUPFAM" id="SSF46689">
    <property type="entry name" value="Homeodomain-like"/>
    <property type="match status" value="1"/>
</dbReference>
<dbReference type="InterPro" id="IPR050109">
    <property type="entry name" value="HTH-type_TetR-like_transc_reg"/>
</dbReference>
<gene>
    <name evidence="6" type="ORF">GGD55_005723</name>
</gene>
<sequence length="208" mass="22418">MVDTECQADQVVGNDQKTGQILDAALPVFVRFGFRKTSMADIARAAKISRASLYLSFKSKEELFRAGSMRAHALTLDNVAAMLDGQGSVLDRVEAAIGVFQRELIAPFGGSADAEELFAANMALAADITLAAREKLLSMLTQKLIVAIERKEIDLAPLQARPAQLANIIVAAMDGIKHTQWSGGSGLEDNTRLFMRALKMAVTPRDGP</sequence>
<dbReference type="Proteomes" id="UP000585507">
    <property type="component" value="Unassembled WGS sequence"/>
</dbReference>
<evidence type="ECO:0000313" key="7">
    <source>
        <dbReference type="Proteomes" id="UP000585507"/>
    </source>
</evidence>
<dbReference type="FunFam" id="1.10.10.60:FF:000141">
    <property type="entry name" value="TetR family transcriptional regulator"/>
    <property type="match status" value="1"/>
</dbReference>
<dbReference type="AlphaFoldDB" id="A0A7W8UIS4"/>
<name>A0A7W8UIS4_9HYPH</name>
<organism evidence="6 7">
    <name type="scientific">Rhizobium giardinii</name>
    <dbReference type="NCBI Taxonomy" id="56731"/>
    <lineage>
        <taxon>Bacteria</taxon>
        <taxon>Pseudomonadati</taxon>
        <taxon>Pseudomonadota</taxon>
        <taxon>Alphaproteobacteria</taxon>
        <taxon>Hyphomicrobiales</taxon>
        <taxon>Rhizobiaceae</taxon>
        <taxon>Rhizobium/Agrobacterium group</taxon>
        <taxon>Rhizobium</taxon>
    </lineage>
</organism>
<evidence type="ECO:0000256" key="4">
    <source>
        <dbReference type="PROSITE-ProRule" id="PRU00335"/>
    </source>
</evidence>
<keyword evidence="2 4" id="KW-0238">DNA-binding</keyword>
<evidence type="ECO:0000256" key="2">
    <source>
        <dbReference type="ARBA" id="ARBA00023125"/>
    </source>
</evidence>
<evidence type="ECO:0000256" key="3">
    <source>
        <dbReference type="ARBA" id="ARBA00023163"/>
    </source>
</evidence>
<evidence type="ECO:0000256" key="1">
    <source>
        <dbReference type="ARBA" id="ARBA00023015"/>
    </source>
</evidence>
<evidence type="ECO:0000259" key="5">
    <source>
        <dbReference type="PROSITE" id="PS50977"/>
    </source>
</evidence>
<comment type="caution">
    <text evidence="6">The sequence shown here is derived from an EMBL/GenBank/DDBJ whole genome shotgun (WGS) entry which is preliminary data.</text>
</comment>
<dbReference type="GO" id="GO:0003700">
    <property type="term" value="F:DNA-binding transcription factor activity"/>
    <property type="evidence" value="ECO:0007669"/>
    <property type="project" value="TreeGrafter"/>
</dbReference>
<keyword evidence="3" id="KW-0804">Transcription</keyword>